<dbReference type="EMBL" id="GL380291">
    <property type="protein sequence ID" value="EGT52417.1"/>
    <property type="molecule type" value="Genomic_DNA"/>
</dbReference>
<evidence type="ECO:0000313" key="2">
    <source>
        <dbReference type="Proteomes" id="UP000008068"/>
    </source>
</evidence>
<evidence type="ECO:0000313" key="1">
    <source>
        <dbReference type="EMBL" id="EGT52417.1"/>
    </source>
</evidence>
<gene>
    <name evidence="1" type="ORF">CAEBREN_29515</name>
</gene>
<keyword evidence="2" id="KW-1185">Reference proteome</keyword>
<accession>G0PDU0</accession>
<name>G0PDU0_CAEBE</name>
<dbReference type="Proteomes" id="UP000008068">
    <property type="component" value="Unassembled WGS sequence"/>
</dbReference>
<sequence length="12" mass="1306">MSRRKSAKSSAP</sequence>
<dbReference type="InParanoid" id="G0PDU0"/>
<proteinExistence type="predicted"/>
<organism evidence="2">
    <name type="scientific">Caenorhabditis brenneri</name>
    <name type="common">Nematode worm</name>
    <dbReference type="NCBI Taxonomy" id="135651"/>
    <lineage>
        <taxon>Eukaryota</taxon>
        <taxon>Metazoa</taxon>
        <taxon>Ecdysozoa</taxon>
        <taxon>Nematoda</taxon>
        <taxon>Chromadorea</taxon>
        <taxon>Rhabditida</taxon>
        <taxon>Rhabditina</taxon>
        <taxon>Rhabditomorpha</taxon>
        <taxon>Rhabditoidea</taxon>
        <taxon>Rhabditidae</taxon>
        <taxon>Peloderinae</taxon>
        <taxon>Caenorhabditis</taxon>
    </lineage>
</organism>
<protein>
    <submittedName>
        <fullName evidence="1">Uncharacterized protein</fullName>
    </submittedName>
</protein>
<reference evidence="2" key="1">
    <citation type="submission" date="2011-07" db="EMBL/GenBank/DDBJ databases">
        <authorList>
            <consortium name="Caenorhabditis brenneri Sequencing and Analysis Consortium"/>
            <person name="Wilson R.K."/>
        </authorList>
    </citation>
    <scope>NUCLEOTIDE SEQUENCE [LARGE SCALE GENOMIC DNA]</scope>
    <source>
        <strain evidence="2">PB2801</strain>
    </source>
</reference>